<comment type="caution">
    <text evidence="3">The sequence shown here is derived from an EMBL/GenBank/DDBJ whole genome shotgun (WGS) entry which is preliminary data.</text>
</comment>
<feature type="coiled-coil region" evidence="1">
    <location>
        <begin position="166"/>
        <end position="254"/>
    </location>
</feature>
<gene>
    <name evidence="3" type="ORF">FJT64_008229</name>
</gene>
<dbReference type="GO" id="GO:0016020">
    <property type="term" value="C:membrane"/>
    <property type="evidence" value="ECO:0007669"/>
    <property type="project" value="TreeGrafter"/>
</dbReference>
<dbReference type="InterPro" id="IPR043197">
    <property type="entry name" value="Plakin"/>
</dbReference>
<feature type="coiled-coil region" evidence="1">
    <location>
        <begin position="57"/>
        <end position="113"/>
    </location>
</feature>
<organism evidence="3 4">
    <name type="scientific">Amphibalanus amphitrite</name>
    <name type="common">Striped barnacle</name>
    <name type="synonym">Balanus amphitrite</name>
    <dbReference type="NCBI Taxonomy" id="1232801"/>
    <lineage>
        <taxon>Eukaryota</taxon>
        <taxon>Metazoa</taxon>
        <taxon>Ecdysozoa</taxon>
        <taxon>Arthropoda</taxon>
        <taxon>Crustacea</taxon>
        <taxon>Multicrustacea</taxon>
        <taxon>Cirripedia</taxon>
        <taxon>Thoracica</taxon>
        <taxon>Thoracicalcarea</taxon>
        <taxon>Balanomorpha</taxon>
        <taxon>Balanoidea</taxon>
        <taxon>Balanidae</taxon>
        <taxon>Amphibalaninae</taxon>
        <taxon>Amphibalanus</taxon>
    </lineage>
</organism>
<feature type="region of interest" description="Disordered" evidence="2">
    <location>
        <begin position="287"/>
        <end position="326"/>
    </location>
</feature>
<evidence type="ECO:0000256" key="1">
    <source>
        <dbReference type="SAM" id="Coils"/>
    </source>
</evidence>
<accession>A0A6A4VRQ1</accession>
<dbReference type="GO" id="GO:0005737">
    <property type="term" value="C:cytoplasm"/>
    <property type="evidence" value="ECO:0007669"/>
    <property type="project" value="TreeGrafter"/>
</dbReference>
<sequence length="326" mass="37505">MQFGNFFLLPSSLFIQLPLEVNKISKCSAVERGFSEYNVVALVAVLTDYSFLAADPTNQFNTRISSLEVELETAERQLTERCRADIPRRQAELERLVVDHKDWENRLERHETVLEEVTTIYDSLSKKTPTMKNKLDNVQNKWDSLWKTSSMYIERMKCVELALSGLEEASGAVSELEMKLSDHRRLPDDREGLRSAHLSLVDIKNSLQKHQTTIEQLTTDVAKTRTATERTRPRQRNHADIEKLEDDVNKLNRRWTTSCEAVLDRLRAVDQAADLLSQYEQQEQMERQWASQMESEARQRELELERARVSGPPTGAARGWEGVAVG</sequence>
<dbReference type="SUPFAM" id="SSF46966">
    <property type="entry name" value="Spectrin repeat"/>
    <property type="match status" value="2"/>
</dbReference>
<dbReference type="PANTHER" id="PTHR23169">
    <property type="entry name" value="ENVOPLAKIN"/>
    <property type="match status" value="1"/>
</dbReference>
<dbReference type="GO" id="GO:0031122">
    <property type="term" value="P:cytoplasmic microtubule organization"/>
    <property type="evidence" value="ECO:0007669"/>
    <property type="project" value="TreeGrafter"/>
</dbReference>
<protein>
    <recommendedName>
        <fullName evidence="5">Nesprin-1</fullName>
    </recommendedName>
</protein>
<keyword evidence="4" id="KW-1185">Reference proteome</keyword>
<evidence type="ECO:0008006" key="5">
    <source>
        <dbReference type="Google" id="ProtNLM"/>
    </source>
</evidence>
<dbReference type="GO" id="GO:0005882">
    <property type="term" value="C:intermediate filament"/>
    <property type="evidence" value="ECO:0007669"/>
    <property type="project" value="TreeGrafter"/>
</dbReference>
<dbReference type="PANTHER" id="PTHR23169:SF23">
    <property type="entry name" value="SHORT STOP, ISOFORM H"/>
    <property type="match status" value="1"/>
</dbReference>
<reference evidence="3 4" key="1">
    <citation type="submission" date="2019-07" db="EMBL/GenBank/DDBJ databases">
        <title>Draft genome assembly of a fouling barnacle, Amphibalanus amphitrite (Darwin, 1854): The first reference genome for Thecostraca.</title>
        <authorList>
            <person name="Kim W."/>
        </authorList>
    </citation>
    <scope>NUCLEOTIDE SEQUENCE [LARGE SCALE GENOMIC DNA]</scope>
    <source>
        <strain evidence="3">SNU_AA5</strain>
        <tissue evidence="3">Soma without cirri and trophi</tissue>
    </source>
</reference>
<name>A0A6A4VRQ1_AMPAM</name>
<dbReference type="Gene3D" id="1.20.58.60">
    <property type="match status" value="1"/>
</dbReference>
<dbReference type="AlphaFoldDB" id="A0A6A4VRQ1"/>
<dbReference type="GO" id="GO:0030056">
    <property type="term" value="C:hemidesmosome"/>
    <property type="evidence" value="ECO:0007669"/>
    <property type="project" value="TreeGrafter"/>
</dbReference>
<dbReference type="EMBL" id="VIIS01001707">
    <property type="protein sequence ID" value="KAF0294090.1"/>
    <property type="molecule type" value="Genomic_DNA"/>
</dbReference>
<dbReference type="GO" id="GO:0042060">
    <property type="term" value="P:wound healing"/>
    <property type="evidence" value="ECO:0007669"/>
    <property type="project" value="TreeGrafter"/>
</dbReference>
<dbReference type="Proteomes" id="UP000440578">
    <property type="component" value="Unassembled WGS sequence"/>
</dbReference>
<dbReference type="GO" id="GO:0005198">
    <property type="term" value="F:structural molecule activity"/>
    <property type="evidence" value="ECO:0007669"/>
    <property type="project" value="TreeGrafter"/>
</dbReference>
<evidence type="ECO:0000313" key="4">
    <source>
        <dbReference type="Proteomes" id="UP000440578"/>
    </source>
</evidence>
<feature type="compositionally biased region" description="Basic and acidic residues" evidence="2">
    <location>
        <begin position="295"/>
        <end position="308"/>
    </location>
</feature>
<keyword evidence="1" id="KW-0175">Coiled coil</keyword>
<dbReference type="GO" id="GO:0045104">
    <property type="term" value="P:intermediate filament cytoskeleton organization"/>
    <property type="evidence" value="ECO:0007669"/>
    <property type="project" value="InterPro"/>
</dbReference>
<evidence type="ECO:0000256" key="2">
    <source>
        <dbReference type="SAM" id="MobiDB-lite"/>
    </source>
</evidence>
<proteinExistence type="predicted"/>
<dbReference type="OrthoDB" id="6357129at2759"/>
<evidence type="ECO:0000313" key="3">
    <source>
        <dbReference type="EMBL" id="KAF0294090.1"/>
    </source>
</evidence>